<evidence type="ECO:0000313" key="5">
    <source>
        <dbReference type="EMBL" id="SDR96710.1"/>
    </source>
</evidence>
<dbReference type="InterPro" id="IPR013149">
    <property type="entry name" value="ADH-like_C"/>
</dbReference>
<dbReference type="Gene3D" id="3.90.180.10">
    <property type="entry name" value="Medium-chain alcohol dehydrogenases, catalytic domain"/>
    <property type="match status" value="1"/>
</dbReference>
<feature type="region of interest" description="Disordered" evidence="3">
    <location>
        <begin position="1"/>
        <end position="21"/>
    </location>
</feature>
<dbReference type="SMART" id="SM00829">
    <property type="entry name" value="PKS_ER"/>
    <property type="match status" value="1"/>
</dbReference>
<evidence type="ECO:0000313" key="6">
    <source>
        <dbReference type="Proteomes" id="UP000199092"/>
    </source>
</evidence>
<dbReference type="InterPro" id="IPR020843">
    <property type="entry name" value="ER"/>
</dbReference>
<proteinExistence type="predicted"/>
<sequence length="343" mass="35650">MRGVHLPGNSTTEIREVPDPEPGPGQVLLAMRASTICGSDIRAIYREHAQGDPAEMYQGVVAGHEPAGEVVAVGPGTVRLQVGDRVCVYHISGCGQCDDCVRGYQISCSAPQRAAYGWQRDGGHADLIRAEERDCIVLPDFVTFLDGACVACGFGTAYEGLVRAQVSGRDGLAVVGLGPVGLAAGLLGGKLGAVPRVGVDPSPERRELALRLGAVDAAFAPEDVEAARAVVGGGAHVAVDCSGSEPGRGTAIALVRQRGRVVLIGEGNGLTVPEVSPTLIHPSITIIGSWVTSLEHMRELVARLPVWGLHPEVVVSDTFPLADAEEAYRLADAGRSGKIALVP</sequence>
<evidence type="ECO:0000256" key="1">
    <source>
        <dbReference type="ARBA" id="ARBA00001947"/>
    </source>
</evidence>
<dbReference type="PANTHER" id="PTHR43401:SF5">
    <property type="entry name" value="ALCOHOL DEHYDROGENASE-RELATED"/>
    <property type="match status" value="1"/>
</dbReference>
<dbReference type="InterPro" id="IPR013154">
    <property type="entry name" value="ADH-like_N"/>
</dbReference>
<dbReference type="Pfam" id="PF00107">
    <property type="entry name" value="ADH_zinc_N"/>
    <property type="match status" value="1"/>
</dbReference>
<evidence type="ECO:0000256" key="2">
    <source>
        <dbReference type="ARBA" id="ARBA00023002"/>
    </source>
</evidence>
<gene>
    <name evidence="5" type="ORF">SAMN04488543_0838</name>
</gene>
<dbReference type="GO" id="GO:0016491">
    <property type="term" value="F:oxidoreductase activity"/>
    <property type="evidence" value="ECO:0007669"/>
    <property type="project" value="UniProtKB-KW"/>
</dbReference>
<feature type="domain" description="Enoyl reductase (ER)" evidence="4">
    <location>
        <begin position="8"/>
        <end position="341"/>
    </location>
</feature>
<dbReference type="STRING" id="546871.SAMN04488543_0838"/>
<organism evidence="5 6">
    <name type="scientific">Friedmanniella luteola</name>
    <dbReference type="NCBI Taxonomy" id="546871"/>
    <lineage>
        <taxon>Bacteria</taxon>
        <taxon>Bacillati</taxon>
        <taxon>Actinomycetota</taxon>
        <taxon>Actinomycetes</taxon>
        <taxon>Propionibacteriales</taxon>
        <taxon>Nocardioidaceae</taxon>
        <taxon>Friedmanniella</taxon>
    </lineage>
</organism>
<dbReference type="InterPro" id="IPR050129">
    <property type="entry name" value="Zn_alcohol_dh"/>
</dbReference>
<protein>
    <submittedName>
        <fullName evidence="5">Threonine dehydrogenase</fullName>
    </submittedName>
</protein>
<dbReference type="OrthoDB" id="3567264at2"/>
<dbReference type="InterPro" id="IPR036291">
    <property type="entry name" value="NAD(P)-bd_dom_sf"/>
</dbReference>
<dbReference type="SUPFAM" id="SSF50129">
    <property type="entry name" value="GroES-like"/>
    <property type="match status" value="1"/>
</dbReference>
<reference evidence="5 6" key="1">
    <citation type="submission" date="2016-10" db="EMBL/GenBank/DDBJ databases">
        <authorList>
            <person name="de Groot N.N."/>
        </authorList>
    </citation>
    <scope>NUCLEOTIDE SEQUENCE [LARGE SCALE GENOMIC DNA]</scope>
    <source>
        <strain evidence="5 6">DSM 21741</strain>
    </source>
</reference>
<dbReference type="Pfam" id="PF08240">
    <property type="entry name" value="ADH_N"/>
    <property type="match status" value="1"/>
</dbReference>
<dbReference type="PANTHER" id="PTHR43401">
    <property type="entry name" value="L-THREONINE 3-DEHYDROGENASE"/>
    <property type="match status" value="1"/>
</dbReference>
<evidence type="ECO:0000259" key="4">
    <source>
        <dbReference type="SMART" id="SM00829"/>
    </source>
</evidence>
<dbReference type="EMBL" id="LT629749">
    <property type="protein sequence ID" value="SDR96710.1"/>
    <property type="molecule type" value="Genomic_DNA"/>
</dbReference>
<keyword evidence="2" id="KW-0560">Oxidoreductase</keyword>
<accession>A0A1H1NCY1</accession>
<keyword evidence="6" id="KW-1185">Reference proteome</keyword>
<evidence type="ECO:0000256" key="3">
    <source>
        <dbReference type="SAM" id="MobiDB-lite"/>
    </source>
</evidence>
<comment type="cofactor">
    <cofactor evidence="1">
        <name>Zn(2+)</name>
        <dbReference type="ChEBI" id="CHEBI:29105"/>
    </cofactor>
</comment>
<dbReference type="RefSeq" id="WP_091410441.1">
    <property type="nucleotide sequence ID" value="NZ_LT629749.1"/>
</dbReference>
<name>A0A1H1NCY1_9ACTN</name>
<dbReference type="AlphaFoldDB" id="A0A1H1NCY1"/>
<dbReference type="SUPFAM" id="SSF51735">
    <property type="entry name" value="NAD(P)-binding Rossmann-fold domains"/>
    <property type="match status" value="1"/>
</dbReference>
<dbReference type="Proteomes" id="UP000199092">
    <property type="component" value="Chromosome I"/>
</dbReference>
<dbReference type="CDD" id="cd08239">
    <property type="entry name" value="THR_DH_like"/>
    <property type="match status" value="1"/>
</dbReference>
<dbReference type="InterPro" id="IPR011032">
    <property type="entry name" value="GroES-like_sf"/>
</dbReference>